<organism evidence="1 2">
    <name type="scientific">Sphingomonas phage Lucius</name>
    <dbReference type="NCBI Taxonomy" id="2686313"/>
    <lineage>
        <taxon>Viruses</taxon>
        <taxon>Duplodnaviria</taxon>
        <taxon>Heunggongvirae</taxon>
        <taxon>Uroviricota</taxon>
        <taxon>Caudoviricetes</taxon>
        <taxon>Johnpaulvirinae</taxon>
        <taxon>Kharnvirus</taxon>
        <taxon>Kharnvirus lucius</taxon>
    </lineage>
</organism>
<dbReference type="GeneID" id="79585659"/>
<keyword evidence="2" id="KW-1185">Reference proteome</keyword>
<sequence length="107" mass="12339">MTDEAKRETLFERMSRLATQARRPNMELFSKIEDAIAIVRYPKGVHKQVNMYHRGETVYIAHGGGYVRIVQRFGKETELMTAHPDIKVADFDAINVVEERGVLKYKA</sequence>
<name>A0A6M3T9V6_9CAUD</name>
<accession>A0A6M3T9V6</accession>
<evidence type="ECO:0000313" key="2">
    <source>
        <dbReference type="Proteomes" id="UP000502416"/>
    </source>
</evidence>
<proteinExistence type="predicted"/>
<dbReference type="Proteomes" id="UP000502416">
    <property type="component" value="Segment"/>
</dbReference>
<dbReference type="RefSeq" id="YP_010738292.1">
    <property type="nucleotide sequence ID" value="NC_073025.1"/>
</dbReference>
<reference evidence="1 2" key="1">
    <citation type="submission" date="2019-11" db="EMBL/GenBank/DDBJ databases">
        <authorList>
            <person name="Hylling O."/>
            <person name="Hansen L.H."/>
            <person name="Johansen A."/>
        </authorList>
    </citation>
    <scope>NUCLEOTIDE SEQUENCE [LARGE SCALE GENOMIC DNA]</scope>
</reference>
<dbReference type="EMBL" id="MN734438">
    <property type="protein sequence ID" value="QJD54471.1"/>
    <property type="molecule type" value="Genomic_DNA"/>
</dbReference>
<evidence type="ECO:0000313" key="1">
    <source>
        <dbReference type="EMBL" id="QJD54471.1"/>
    </source>
</evidence>
<dbReference type="KEGG" id="vg:79585659"/>
<protein>
    <submittedName>
        <fullName evidence="1">Uncharacterized protein</fullName>
    </submittedName>
</protein>